<name>A0ABN5PI23_9VIBR</name>
<reference evidence="2 3" key="1">
    <citation type="submission" date="2018-08" db="EMBL/GenBank/DDBJ databases">
        <title>Genomic taxonomy of the Vibrionaceae family.</title>
        <authorList>
            <person name="Gomez-Gil B."/>
            <person name="Tanaka M."/>
            <person name="Sawabe T."/>
            <person name="Enciso-Ibarra K."/>
        </authorList>
    </citation>
    <scope>NUCLEOTIDE SEQUENCE [LARGE SCALE GENOMIC DNA]</scope>
    <source>
        <strain evidence="2 3">CAIM 1831</strain>
    </source>
</reference>
<feature type="domain" description="Protein kinase" evidence="1">
    <location>
        <begin position="23"/>
        <end position="333"/>
    </location>
</feature>
<evidence type="ECO:0000259" key="1">
    <source>
        <dbReference type="PROSITE" id="PS50011"/>
    </source>
</evidence>
<dbReference type="PROSITE" id="PS50011">
    <property type="entry name" value="PROTEIN_KINASE_DOM"/>
    <property type="match status" value="1"/>
</dbReference>
<dbReference type="SUPFAM" id="SSF56112">
    <property type="entry name" value="Protein kinase-like (PK-like)"/>
    <property type="match status" value="1"/>
</dbReference>
<evidence type="ECO:0000313" key="2">
    <source>
        <dbReference type="EMBL" id="AXY00910.1"/>
    </source>
</evidence>
<dbReference type="RefSeq" id="WP_128810743.1">
    <property type="nucleotide sequence ID" value="NZ_CP032093.1"/>
</dbReference>
<keyword evidence="3" id="KW-1185">Reference proteome</keyword>
<proteinExistence type="predicted"/>
<dbReference type="InterPro" id="IPR000719">
    <property type="entry name" value="Prot_kinase_dom"/>
</dbReference>
<gene>
    <name evidence="2" type="ORF">D1115_06395</name>
</gene>
<accession>A0ABN5PI23</accession>
<evidence type="ECO:0000313" key="3">
    <source>
        <dbReference type="Proteomes" id="UP000262832"/>
    </source>
</evidence>
<dbReference type="Proteomes" id="UP000262832">
    <property type="component" value="Chromosome I"/>
</dbReference>
<dbReference type="InterPro" id="IPR011009">
    <property type="entry name" value="Kinase-like_dom_sf"/>
</dbReference>
<protein>
    <recommendedName>
        <fullName evidence="1">Protein kinase domain-containing protein</fullName>
    </recommendedName>
</protein>
<organism evidence="2 3">
    <name type="scientific">Vibrio alfacsensis</name>
    <dbReference type="NCBI Taxonomy" id="1074311"/>
    <lineage>
        <taxon>Bacteria</taxon>
        <taxon>Pseudomonadati</taxon>
        <taxon>Pseudomonadota</taxon>
        <taxon>Gammaproteobacteria</taxon>
        <taxon>Vibrionales</taxon>
        <taxon>Vibrionaceae</taxon>
        <taxon>Vibrio</taxon>
    </lineage>
</organism>
<dbReference type="Gene3D" id="1.10.510.10">
    <property type="entry name" value="Transferase(Phosphotransferase) domain 1"/>
    <property type="match status" value="1"/>
</dbReference>
<dbReference type="EMBL" id="CP032093">
    <property type="protein sequence ID" value="AXY00910.1"/>
    <property type="molecule type" value="Genomic_DNA"/>
</dbReference>
<sequence length="333" mass="37631">MFNLSNDNSTVLQTVFDFNGESRQLGKELARGGEGCVYPLSINCKILTKIYHSDYLGDKERMDKINAMIKLYKSTPSLSKLPVAWPQLAVFDEQRIWQGYAMKAADGIKLSVFKVPKLVRKYFPEINRTDVIEILQSLLKTAEQLHSHGIYMGDINLDNFLVEPQTKLVSFIDCDSYQVSIQGQHFPCPVGTDSMIPPEHQGQNLSSVVRNVYSDTFSLTIICFMLLMSGRHPYEHIGGESISHNIRIGHFPWGQSIRPGSNGAVPVGPWYNWWSHLSGTLKGAFIQTFTAGSSNVSERVPLSELRKLLSQYKYSIEKGYLSNEMWPNQAKNK</sequence>